<sequence length="259" mass="28531">MEKRYQDHDNHGDKFHVSRRLRGPLPRLQNRHCARNDHRGVRPRLLQCSQLQIIAALACGESAWILGDLNISDESAKDLASGSTESLAELLDQADLFDVATFFDAALEHTRVATIGSRVDARRLDRILLPSGFCGRVAQYQTIDYAYSDHCAVLIQVGDPSIMAIIAAAIHPLPNGRSSGGNGLPFEFVKAFEDFFAEVLCQVFEASRSCGALTPSSRRSKVILLPKLLSGVLMGRLHSHLTYPIPECQTYVVKGRSSS</sequence>
<dbReference type="EMBL" id="CP092867">
    <property type="protein sequence ID" value="UYV68450.1"/>
    <property type="molecule type" value="Genomic_DNA"/>
</dbReference>
<evidence type="ECO:0008006" key="3">
    <source>
        <dbReference type="Google" id="ProtNLM"/>
    </source>
</evidence>
<dbReference type="Gene3D" id="3.60.10.10">
    <property type="entry name" value="Endonuclease/exonuclease/phosphatase"/>
    <property type="match status" value="1"/>
</dbReference>
<evidence type="ECO:0000313" key="2">
    <source>
        <dbReference type="Proteomes" id="UP001235939"/>
    </source>
</evidence>
<protein>
    <recommendedName>
        <fullName evidence="3">Endonuclease/exonuclease/phosphatase domain-containing protein</fullName>
    </recommendedName>
</protein>
<accession>A0ABY6KLJ0</accession>
<dbReference type="Proteomes" id="UP001235939">
    <property type="component" value="Chromosome 05"/>
</dbReference>
<proteinExistence type="predicted"/>
<dbReference type="InterPro" id="IPR036691">
    <property type="entry name" value="Endo/exonu/phosph_ase_sf"/>
</dbReference>
<keyword evidence="2" id="KW-1185">Reference proteome</keyword>
<reference evidence="1 2" key="1">
    <citation type="submission" date="2022-01" db="EMBL/GenBank/DDBJ databases">
        <title>A chromosomal length assembly of Cordylochernes scorpioides.</title>
        <authorList>
            <person name="Zeh D."/>
            <person name="Zeh J."/>
        </authorList>
    </citation>
    <scope>NUCLEOTIDE SEQUENCE [LARGE SCALE GENOMIC DNA]</scope>
    <source>
        <strain evidence="1">IN4F17</strain>
        <tissue evidence="1">Whole Body</tissue>
    </source>
</reference>
<evidence type="ECO:0000313" key="1">
    <source>
        <dbReference type="EMBL" id="UYV68450.1"/>
    </source>
</evidence>
<name>A0ABY6KLJ0_9ARAC</name>
<organism evidence="1 2">
    <name type="scientific">Cordylochernes scorpioides</name>
    <dbReference type="NCBI Taxonomy" id="51811"/>
    <lineage>
        <taxon>Eukaryota</taxon>
        <taxon>Metazoa</taxon>
        <taxon>Ecdysozoa</taxon>
        <taxon>Arthropoda</taxon>
        <taxon>Chelicerata</taxon>
        <taxon>Arachnida</taxon>
        <taxon>Pseudoscorpiones</taxon>
        <taxon>Cheliferoidea</taxon>
        <taxon>Chernetidae</taxon>
        <taxon>Cordylochernes</taxon>
    </lineage>
</organism>
<dbReference type="SUPFAM" id="SSF56219">
    <property type="entry name" value="DNase I-like"/>
    <property type="match status" value="1"/>
</dbReference>
<gene>
    <name evidence="1" type="ORF">LAZ67_5004362</name>
</gene>